<protein>
    <recommendedName>
        <fullName evidence="6">Angiotensin-converting enzyme</fullName>
        <ecNumber evidence="6">3.4.-.-</ecNumber>
    </recommendedName>
</protein>
<reference evidence="7" key="1">
    <citation type="journal article" date="2023" name="Insect Mol. Biol.">
        <title>Genome sequencing provides insights into the evolution of gene families encoding plant cell wall-degrading enzymes in longhorned beetles.</title>
        <authorList>
            <person name="Shin N.R."/>
            <person name="Okamura Y."/>
            <person name="Kirsch R."/>
            <person name="Pauchet Y."/>
        </authorList>
    </citation>
    <scope>NUCLEOTIDE SEQUENCE</scope>
    <source>
        <strain evidence="7">RBIC_L_NR</strain>
    </source>
</reference>
<dbReference type="Pfam" id="PF01401">
    <property type="entry name" value="Peptidase_M2"/>
    <property type="match status" value="1"/>
</dbReference>
<dbReference type="PANTHER" id="PTHR10514:SF40">
    <property type="entry name" value="ANGIOTENSIN-CONVERTING ENZYME"/>
    <property type="match status" value="1"/>
</dbReference>
<dbReference type="EMBL" id="JANEYF010002259">
    <property type="protein sequence ID" value="KAJ8949035.1"/>
    <property type="molecule type" value="Genomic_DNA"/>
</dbReference>
<sequence>MLSKYIQNFQHGIWDLLNNVGNINNIPDSQTYRQIRYYSVIGPAALPPEQLDRYNRLINDMLSIYNAASICALNEPFHCGLRLQPDITKIMAKDFTDTAEYWSFPFESPALNLDLEDAWEEVKPLYELLHAYVRRRLREYYGPERISRQAPLPAHILGNILAEDFFVSLNMSTLPLDFWQGSVVEEPLDRVVLCQPSAWDFCNRRDF</sequence>
<keyword evidence="6" id="KW-0121">Carboxypeptidase</keyword>
<evidence type="ECO:0000256" key="1">
    <source>
        <dbReference type="ARBA" id="ARBA00008139"/>
    </source>
</evidence>
<name>A0AAV8YEX8_9CUCU</name>
<keyword evidence="6" id="KW-0479">Metal-binding</keyword>
<dbReference type="InterPro" id="IPR001548">
    <property type="entry name" value="Peptidase_M2"/>
</dbReference>
<evidence type="ECO:0000256" key="6">
    <source>
        <dbReference type="RuleBase" id="RU361144"/>
    </source>
</evidence>
<dbReference type="GO" id="GO:0046872">
    <property type="term" value="F:metal ion binding"/>
    <property type="evidence" value="ECO:0007669"/>
    <property type="project" value="UniProtKB-KW"/>
</dbReference>
<accession>A0AAV8YEX8</accession>
<gene>
    <name evidence="7" type="ORF">NQ314_008303</name>
</gene>
<dbReference type="GO" id="GO:0008241">
    <property type="term" value="F:peptidyl-dipeptidase activity"/>
    <property type="evidence" value="ECO:0007669"/>
    <property type="project" value="InterPro"/>
</dbReference>
<evidence type="ECO:0000256" key="3">
    <source>
        <dbReference type="ARBA" id="ARBA00023157"/>
    </source>
</evidence>
<dbReference type="GO" id="GO:0008237">
    <property type="term" value="F:metallopeptidase activity"/>
    <property type="evidence" value="ECO:0007669"/>
    <property type="project" value="UniProtKB-KW"/>
</dbReference>
<keyword evidence="6" id="KW-0378">Hydrolase</keyword>
<keyword evidence="2" id="KW-0732">Signal</keyword>
<dbReference type="GO" id="GO:0004180">
    <property type="term" value="F:carboxypeptidase activity"/>
    <property type="evidence" value="ECO:0007669"/>
    <property type="project" value="UniProtKB-KW"/>
</dbReference>
<evidence type="ECO:0000313" key="7">
    <source>
        <dbReference type="EMBL" id="KAJ8949035.1"/>
    </source>
</evidence>
<dbReference type="AlphaFoldDB" id="A0AAV8YEX8"/>
<keyword evidence="4 6" id="KW-0325">Glycoprotein</keyword>
<dbReference type="GO" id="GO:0005886">
    <property type="term" value="C:plasma membrane"/>
    <property type="evidence" value="ECO:0007669"/>
    <property type="project" value="TreeGrafter"/>
</dbReference>
<evidence type="ECO:0000313" key="8">
    <source>
        <dbReference type="Proteomes" id="UP001162156"/>
    </source>
</evidence>
<dbReference type="EC" id="3.4.-.-" evidence="6"/>
<comment type="similarity">
    <text evidence="1 5 6">Belongs to the peptidase M2 family.</text>
</comment>
<organism evidence="7 8">
    <name type="scientific">Rhamnusium bicolor</name>
    <dbReference type="NCBI Taxonomy" id="1586634"/>
    <lineage>
        <taxon>Eukaryota</taxon>
        <taxon>Metazoa</taxon>
        <taxon>Ecdysozoa</taxon>
        <taxon>Arthropoda</taxon>
        <taxon>Hexapoda</taxon>
        <taxon>Insecta</taxon>
        <taxon>Pterygota</taxon>
        <taxon>Neoptera</taxon>
        <taxon>Endopterygota</taxon>
        <taxon>Coleoptera</taxon>
        <taxon>Polyphaga</taxon>
        <taxon>Cucujiformia</taxon>
        <taxon>Chrysomeloidea</taxon>
        <taxon>Cerambycidae</taxon>
        <taxon>Lepturinae</taxon>
        <taxon>Rhagiini</taxon>
        <taxon>Rhamnusium</taxon>
    </lineage>
</organism>
<dbReference type="PRINTS" id="PR00791">
    <property type="entry name" value="PEPDIPTASEA"/>
</dbReference>
<dbReference type="PROSITE" id="PS52011">
    <property type="entry name" value="PEPTIDASE_M2"/>
    <property type="match status" value="1"/>
</dbReference>
<dbReference type="GO" id="GO:0006508">
    <property type="term" value="P:proteolysis"/>
    <property type="evidence" value="ECO:0007669"/>
    <property type="project" value="UniProtKB-KW"/>
</dbReference>
<feature type="non-terminal residue" evidence="7">
    <location>
        <position position="207"/>
    </location>
</feature>
<keyword evidence="3" id="KW-1015">Disulfide bond</keyword>
<comment type="caution">
    <text evidence="5">Lacks conserved residue(s) required for the propagation of feature annotation.</text>
</comment>
<keyword evidence="6" id="KW-0862">Zinc</keyword>
<dbReference type="SUPFAM" id="SSF55486">
    <property type="entry name" value="Metalloproteases ('zincins'), catalytic domain"/>
    <property type="match status" value="1"/>
</dbReference>
<evidence type="ECO:0000256" key="4">
    <source>
        <dbReference type="ARBA" id="ARBA00023180"/>
    </source>
</evidence>
<evidence type="ECO:0000256" key="2">
    <source>
        <dbReference type="ARBA" id="ARBA00022729"/>
    </source>
</evidence>
<evidence type="ECO:0000256" key="5">
    <source>
        <dbReference type="PROSITE-ProRule" id="PRU01355"/>
    </source>
</evidence>
<keyword evidence="6" id="KW-0645">Protease</keyword>
<keyword evidence="8" id="KW-1185">Reference proteome</keyword>
<dbReference type="Proteomes" id="UP001162156">
    <property type="component" value="Unassembled WGS sequence"/>
</dbReference>
<keyword evidence="6" id="KW-0482">Metalloprotease</keyword>
<proteinExistence type="inferred from homology"/>
<dbReference type="PANTHER" id="PTHR10514">
    <property type="entry name" value="ANGIOTENSIN-CONVERTING ENZYME"/>
    <property type="match status" value="1"/>
</dbReference>
<comment type="caution">
    <text evidence="7">The sequence shown here is derived from an EMBL/GenBank/DDBJ whole genome shotgun (WGS) entry which is preliminary data.</text>
</comment>
<comment type="cofactor">
    <cofactor evidence="6">
        <name>Zn(2+)</name>
        <dbReference type="ChEBI" id="CHEBI:29105"/>
    </cofactor>
    <text evidence="6">Binds 1 zinc ion per subunit.</text>
</comment>